<evidence type="ECO:0000256" key="2">
    <source>
        <dbReference type="ARBA" id="ARBA00013064"/>
    </source>
</evidence>
<keyword evidence="3" id="KW-0378">Hydrolase</keyword>
<comment type="catalytic activity">
    <reaction evidence="5">
        <text>O-phospho-L-tyrosyl-[protein] + H2O = L-tyrosyl-[protein] + phosphate</text>
        <dbReference type="Rhea" id="RHEA:10684"/>
        <dbReference type="Rhea" id="RHEA-COMP:10136"/>
        <dbReference type="Rhea" id="RHEA-COMP:20101"/>
        <dbReference type="ChEBI" id="CHEBI:15377"/>
        <dbReference type="ChEBI" id="CHEBI:43474"/>
        <dbReference type="ChEBI" id="CHEBI:46858"/>
        <dbReference type="ChEBI" id="CHEBI:61978"/>
        <dbReference type="EC" id="3.1.3.48"/>
    </reaction>
</comment>
<evidence type="ECO:0000259" key="7">
    <source>
        <dbReference type="SMART" id="SM00226"/>
    </source>
</evidence>
<dbReference type="InterPro" id="IPR036196">
    <property type="entry name" value="Ptyr_pPase_sf"/>
</dbReference>
<dbReference type="GO" id="GO:0004725">
    <property type="term" value="F:protein tyrosine phosphatase activity"/>
    <property type="evidence" value="ECO:0007669"/>
    <property type="project" value="UniProtKB-EC"/>
</dbReference>
<dbReference type="AlphaFoldDB" id="A0A0P0YSL9"/>
<dbReference type="PANTHER" id="PTHR11717:SF31">
    <property type="entry name" value="LOW MOLECULAR WEIGHT PROTEIN-TYROSINE-PHOSPHATASE ETP-RELATED"/>
    <property type="match status" value="1"/>
</dbReference>
<gene>
    <name evidence="8" type="primary">wzb</name>
</gene>
<evidence type="ECO:0000256" key="3">
    <source>
        <dbReference type="ARBA" id="ARBA00022801"/>
    </source>
</evidence>
<accession>A0A0P0YSL9</accession>
<dbReference type="InterPro" id="IPR017867">
    <property type="entry name" value="Tyr_phospatase_low_mol_wt"/>
</dbReference>
<evidence type="ECO:0000313" key="8">
    <source>
        <dbReference type="EMBL" id="BAT24103.1"/>
    </source>
</evidence>
<feature type="active site" description="Proton donor" evidence="6">
    <location>
        <position position="119"/>
    </location>
</feature>
<dbReference type="InterPro" id="IPR050438">
    <property type="entry name" value="LMW_PTPase"/>
</dbReference>
<dbReference type="PRINTS" id="PR00719">
    <property type="entry name" value="LMWPTPASE"/>
</dbReference>
<proteinExistence type="inferred from homology"/>
<evidence type="ECO:0000256" key="6">
    <source>
        <dbReference type="PIRSR" id="PIRSR617867-1"/>
    </source>
</evidence>
<dbReference type="EC" id="3.1.3.48" evidence="2"/>
<protein>
    <recommendedName>
        <fullName evidence="2">protein-tyrosine-phosphatase</fullName>
        <ecNumber evidence="2">3.1.3.48</ecNumber>
    </recommendedName>
</protein>
<dbReference type="CDD" id="cd16343">
    <property type="entry name" value="LMWPTP"/>
    <property type="match status" value="1"/>
</dbReference>
<feature type="active site" description="Nucleophile" evidence="6">
    <location>
        <position position="13"/>
    </location>
</feature>
<sequence>MAIIMFDSILVVCTGNICRSPLGERFLRNVLPEKKIDSAGTEALIDYPADLSAIKIAAEHNLSLDNHKGRQFTSTMARQYDLILTMEKNHIEQIGRIAPEIRGKTMLFGHWLNNREIPDPYRKSDEAFASVYTLIEQAGLRWAEKLGA</sequence>
<dbReference type="PANTHER" id="PTHR11717">
    <property type="entry name" value="LOW MOLECULAR WEIGHT PROTEIN TYROSINE PHOSPHATASE"/>
    <property type="match status" value="1"/>
</dbReference>
<keyword evidence="4" id="KW-0904">Protein phosphatase</keyword>
<dbReference type="Gene3D" id="3.40.50.2300">
    <property type="match status" value="1"/>
</dbReference>
<organism evidence="8">
    <name type="scientific">Klebsiella sp. 2212/52</name>
    <dbReference type="NCBI Taxonomy" id="1497829"/>
    <lineage>
        <taxon>Bacteria</taxon>
        <taxon>Pseudomonadati</taxon>
        <taxon>Pseudomonadota</taxon>
        <taxon>Gammaproteobacteria</taxon>
        <taxon>Enterobacterales</taxon>
        <taxon>Enterobacteriaceae</taxon>
        <taxon>Klebsiella/Raoultella group</taxon>
        <taxon>Klebsiella</taxon>
    </lineage>
</organism>
<dbReference type="FunFam" id="3.40.50.2300:FF:000041">
    <property type="entry name" value="Low molecular weight protein-tyrosine-phosphatase"/>
    <property type="match status" value="1"/>
</dbReference>
<name>A0A0P0YSL9_9ENTR</name>
<evidence type="ECO:0000256" key="4">
    <source>
        <dbReference type="ARBA" id="ARBA00022912"/>
    </source>
</evidence>
<dbReference type="EMBL" id="AB924596">
    <property type="protein sequence ID" value="BAT24103.1"/>
    <property type="molecule type" value="Genomic_DNA"/>
</dbReference>
<feature type="domain" description="Phosphotyrosine protein phosphatase I" evidence="7">
    <location>
        <begin position="7"/>
        <end position="145"/>
    </location>
</feature>
<reference evidence="8" key="2">
    <citation type="journal article" date="2015" name="Sci. Rep.">
        <title>Genetic analysis of capsular polysaccharide synthesis gene clusters in 79 capsular types of Klebsiella spp.</title>
        <authorList>
            <person name="Pan Y.J."/>
            <person name="Lin T.L."/>
            <person name="Chen C.T."/>
            <person name="Chen Y.Y."/>
            <person name="Hsieh P.F."/>
            <person name="Hsu C.R."/>
            <person name="Wu M.C."/>
            <person name="Wang J.T."/>
        </authorList>
    </citation>
    <scope>NUCLEOTIDE SEQUENCE</scope>
    <source>
        <strain evidence="8">2212/52</strain>
    </source>
</reference>
<dbReference type="SUPFAM" id="SSF52788">
    <property type="entry name" value="Phosphotyrosine protein phosphatases I"/>
    <property type="match status" value="1"/>
</dbReference>
<dbReference type="InterPro" id="IPR023485">
    <property type="entry name" value="Ptyr_pPase"/>
</dbReference>
<evidence type="ECO:0000256" key="1">
    <source>
        <dbReference type="ARBA" id="ARBA00011063"/>
    </source>
</evidence>
<feature type="active site" evidence="6">
    <location>
        <position position="19"/>
    </location>
</feature>
<dbReference type="Pfam" id="PF01451">
    <property type="entry name" value="LMWPc"/>
    <property type="match status" value="1"/>
</dbReference>
<dbReference type="SMART" id="SM00226">
    <property type="entry name" value="LMWPc"/>
    <property type="match status" value="1"/>
</dbReference>
<comment type="similarity">
    <text evidence="1">Belongs to the low molecular weight phosphotyrosine protein phosphatase family.</text>
</comment>
<reference evidence="8" key="1">
    <citation type="submission" date="2014-04" db="EMBL/GenBank/DDBJ databases">
        <authorList>
            <person name="Harrison E."/>
        </authorList>
    </citation>
    <scope>NUCLEOTIDE SEQUENCE</scope>
    <source>
        <strain evidence="8">2212/52</strain>
    </source>
</reference>
<evidence type="ECO:0000256" key="5">
    <source>
        <dbReference type="ARBA" id="ARBA00051722"/>
    </source>
</evidence>